<dbReference type="InterPro" id="IPR000873">
    <property type="entry name" value="AMP-dep_synth/lig_dom"/>
</dbReference>
<dbReference type="Proteomes" id="UP001497512">
    <property type="component" value="Chromosome 3"/>
</dbReference>
<organism evidence="2 3">
    <name type="scientific">Sphagnum troendelagicum</name>
    <dbReference type="NCBI Taxonomy" id="128251"/>
    <lineage>
        <taxon>Eukaryota</taxon>
        <taxon>Viridiplantae</taxon>
        <taxon>Streptophyta</taxon>
        <taxon>Embryophyta</taxon>
        <taxon>Bryophyta</taxon>
        <taxon>Sphagnophytina</taxon>
        <taxon>Sphagnopsida</taxon>
        <taxon>Sphagnales</taxon>
        <taxon>Sphagnaceae</taxon>
        <taxon>Sphagnum</taxon>
    </lineage>
</organism>
<dbReference type="InterPro" id="IPR020845">
    <property type="entry name" value="AMP-binding_CS"/>
</dbReference>
<accession>A0ABP0UI23</accession>
<dbReference type="SUPFAM" id="SSF56801">
    <property type="entry name" value="Acetyl-CoA synthetase-like"/>
    <property type="match status" value="1"/>
</dbReference>
<evidence type="ECO:0000313" key="2">
    <source>
        <dbReference type="EMBL" id="CAK9221262.1"/>
    </source>
</evidence>
<gene>
    <name evidence="2" type="ORF">CSSPTR1EN2_LOCUS15868</name>
</gene>
<dbReference type="InterPro" id="IPR052987">
    <property type="entry name" value="Chloroplast_AMP-bd_Enzymes"/>
</dbReference>
<protein>
    <recommendedName>
        <fullName evidence="1">AMP-dependent synthetase/ligase domain-containing protein</fullName>
    </recommendedName>
</protein>
<proteinExistence type="predicted"/>
<evidence type="ECO:0000259" key="1">
    <source>
        <dbReference type="Pfam" id="PF00501"/>
    </source>
</evidence>
<dbReference type="Pfam" id="PF00501">
    <property type="entry name" value="AMP-binding"/>
    <property type="match status" value="1"/>
</dbReference>
<dbReference type="InterPro" id="IPR042099">
    <property type="entry name" value="ANL_N_sf"/>
</dbReference>
<dbReference type="PROSITE" id="PS00455">
    <property type="entry name" value="AMP_BINDING"/>
    <property type="match status" value="1"/>
</dbReference>
<dbReference type="PANTHER" id="PTHR43813">
    <property type="entry name" value="ACYL-ACTIVATING ENZYME 16, CHLOROPLASTIC-RELATED"/>
    <property type="match status" value="1"/>
</dbReference>
<dbReference type="Gene3D" id="3.40.50.12780">
    <property type="entry name" value="N-terminal domain of ligase-like"/>
    <property type="match status" value="1"/>
</dbReference>
<dbReference type="EMBL" id="OZ019895">
    <property type="protein sequence ID" value="CAK9221262.1"/>
    <property type="molecule type" value="Genomic_DNA"/>
</dbReference>
<reference evidence="2" key="1">
    <citation type="submission" date="2024-02" db="EMBL/GenBank/DDBJ databases">
        <authorList>
            <consortium name="ELIXIR-Norway"/>
            <consortium name="Elixir Norway"/>
        </authorList>
    </citation>
    <scope>NUCLEOTIDE SEQUENCE</scope>
</reference>
<evidence type="ECO:0000313" key="3">
    <source>
        <dbReference type="Proteomes" id="UP001497512"/>
    </source>
</evidence>
<dbReference type="Gene3D" id="2.30.38.10">
    <property type="entry name" value="Luciferase, Domain 3"/>
    <property type="match status" value="1"/>
</dbReference>
<dbReference type="Pfam" id="PF23562">
    <property type="entry name" value="AMP-binding_C_3"/>
    <property type="match status" value="1"/>
</dbReference>
<sequence>MAVQTSPLIVKGGRGTWGDSPGTLLHRNLWTVQQPSLFTWQKQLISNFKQSQNANRDNSSSFRLRRKLLQSGGCSPCRCTVEPQQYVERARKCAPLLENFRAQDLPPSSSEWRAVPDIWKTTAELYGDRIALLDPHHNPPTQVTYKQLEQAILDFAEGLRICGISPDQNIALFADNSYRWLIADQGIMAAGAMDAVRGARSSTEELIHILTHSDSVALVVDNPEIYNKMSPRLKGYDKLKFVIVLWPLKNTVADDISNNDNNSSTHLPIYTYDEMLLSGRTSRQALAAVTSSGERVQYDVIRPDDVATLVYTSGTTGNPKGVMLTHANLLHQVRQLNSVVQPTAGDFVLSLLPPWHMYERSAEYFILAHGVTQVYTNIKHMKEDLVKYPPDYFIAVPLVFDTLYNGVQKQLAAASTTRRILAQTLLTISLAFMDFRRKQQGRDVTRAREKFDAITAAREWLLASIAALVLLPIHLLAQKLIYTKVLASIGIKKAAISGGGSLPPYVDKFFEAIGITLLNGYGLTETSPVVAARLPSNNVLGTVGWPIPETEIKVVDSQTGHTLPPGTKGSIKVRGPQVMKGYYKNPSATSKAIDDNGWFETGDLGWEVPVSEIGPSRACGGTFVLDGRAKDTIVLSTGENVEPQEIEEAAMQSKLIQNIMVVGQDQRRLGAVIVTNKDELHAATVEFKRSKGDESAPSRHDLNDSIRRELNKFVTLNCSFSVGPFVVLDEAFTIENGLLTPTLKVRREVVATRFEHEISTLFKTNRDK</sequence>
<dbReference type="Gene3D" id="3.40.50.980">
    <property type="match status" value="1"/>
</dbReference>
<keyword evidence="3" id="KW-1185">Reference proteome</keyword>
<dbReference type="Gene3D" id="3.30.300.30">
    <property type="match status" value="1"/>
</dbReference>
<dbReference type="InterPro" id="IPR045851">
    <property type="entry name" value="AMP-bd_C_sf"/>
</dbReference>
<name>A0ABP0UI23_9BRYO</name>
<dbReference type="PANTHER" id="PTHR43813:SF1">
    <property type="entry name" value="ACYL-ACTIVATING ENZYME 16, CHLOROPLASTIC-RELATED"/>
    <property type="match status" value="1"/>
</dbReference>
<feature type="domain" description="AMP-dependent synthetase/ligase" evidence="1">
    <location>
        <begin position="121"/>
        <end position="583"/>
    </location>
</feature>